<dbReference type="Gene3D" id="3.30.420.270">
    <property type="match status" value="1"/>
</dbReference>
<name>A0A2G4YRP3_9PROT</name>
<evidence type="ECO:0000256" key="1">
    <source>
        <dbReference type="ARBA" id="ARBA00004162"/>
    </source>
</evidence>
<evidence type="ECO:0000256" key="3">
    <source>
        <dbReference type="ARBA" id="ARBA00022475"/>
    </source>
</evidence>
<evidence type="ECO:0000256" key="6">
    <source>
        <dbReference type="ARBA" id="ARBA00023136"/>
    </source>
</evidence>
<dbReference type="PANTHER" id="PTHR30558">
    <property type="entry name" value="EXBD MEMBRANE COMPONENT OF PMF-DRIVEN MACROMOLECULE IMPORT SYSTEM"/>
    <property type="match status" value="1"/>
</dbReference>
<comment type="similarity">
    <text evidence="2 7">Belongs to the ExbD/TolR family.</text>
</comment>
<dbReference type="Pfam" id="PF02472">
    <property type="entry name" value="ExbD"/>
    <property type="match status" value="1"/>
</dbReference>
<feature type="transmembrane region" description="Helical" evidence="8">
    <location>
        <begin position="20"/>
        <end position="37"/>
    </location>
</feature>
<evidence type="ECO:0000256" key="4">
    <source>
        <dbReference type="ARBA" id="ARBA00022692"/>
    </source>
</evidence>
<dbReference type="Proteomes" id="UP000229730">
    <property type="component" value="Unassembled WGS sequence"/>
</dbReference>
<protein>
    <submittedName>
        <fullName evidence="9">Biopolymer transporter ExbD</fullName>
    </submittedName>
</protein>
<proteinExistence type="inferred from homology"/>
<evidence type="ECO:0000256" key="5">
    <source>
        <dbReference type="ARBA" id="ARBA00022989"/>
    </source>
</evidence>
<accession>A0A2G4YRP3</accession>
<dbReference type="AlphaFoldDB" id="A0A2G4YRP3"/>
<comment type="subcellular location">
    <subcellularLocation>
        <location evidence="1">Cell membrane</location>
        <topology evidence="1">Single-pass membrane protein</topology>
    </subcellularLocation>
    <subcellularLocation>
        <location evidence="7">Cell membrane</location>
        <topology evidence="7">Single-pass type II membrane protein</topology>
    </subcellularLocation>
</comment>
<keyword evidence="7" id="KW-0813">Transport</keyword>
<dbReference type="PANTHER" id="PTHR30558:SF13">
    <property type="entry name" value="BIOPOLYMER TRANSPORT PROTEIN EXBD2"/>
    <property type="match status" value="1"/>
</dbReference>
<keyword evidence="10" id="KW-1185">Reference proteome</keyword>
<dbReference type="InterPro" id="IPR003400">
    <property type="entry name" value="ExbD"/>
</dbReference>
<evidence type="ECO:0000256" key="8">
    <source>
        <dbReference type="SAM" id="Phobius"/>
    </source>
</evidence>
<keyword evidence="5 8" id="KW-1133">Transmembrane helix</keyword>
<keyword evidence="3" id="KW-1003">Cell membrane</keyword>
<dbReference type="GO" id="GO:0015031">
    <property type="term" value="P:protein transport"/>
    <property type="evidence" value="ECO:0007669"/>
    <property type="project" value="UniProtKB-KW"/>
</dbReference>
<dbReference type="GO" id="GO:0022857">
    <property type="term" value="F:transmembrane transporter activity"/>
    <property type="evidence" value="ECO:0007669"/>
    <property type="project" value="InterPro"/>
</dbReference>
<evidence type="ECO:0000313" key="10">
    <source>
        <dbReference type="Proteomes" id="UP000229730"/>
    </source>
</evidence>
<dbReference type="InParanoid" id="A0A2G4YRP3"/>
<reference evidence="9 10" key="1">
    <citation type="submission" date="2017-10" db="EMBL/GenBank/DDBJ databases">
        <title>Frigbacter circumglobatus gen. nov. sp. nov., isolated from sediment cultured in situ.</title>
        <authorList>
            <person name="Zhao Z."/>
        </authorList>
    </citation>
    <scope>NUCLEOTIDE SEQUENCE [LARGE SCALE GENOMIC DNA]</scope>
    <source>
        <strain evidence="9 10">ZYL</strain>
    </source>
</reference>
<keyword evidence="4 7" id="KW-0812">Transmembrane</keyword>
<comment type="caution">
    <text evidence="9">The sequence shown here is derived from an EMBL/GenBank/DDBJ whole genome shotgun (WGS) entry which is preliminary data.</text>
</comment>
<keyword evidence="6 8" id="KW-0472">Membrane</keyword>
<organism evidence="9 10">
    <name type="scientific">Paremcibacter congregatus</name>
    <dbReference type="NCBI Taxonomy" id="2043170"/>
    <lineage>
        <taxon>Bacteria</taxon>
        <taxon>Pseudomonadati</taxon>
        <taxon>Pseudomonadota</taxon>
        <taxon>Alphaproteobacteria</taxon>
        <taxon>Emcibacterales</taxon>
        <taxon>Emcibacteraceae</taxon>
        <taxon>Paremcibacter</taxon>
    </lineage>
</organism>
<dbReference type="OrthoDB" id="5456447at2"/>
<evidence type="ECO:0000256" key="7">
    <source>
        <dbReference type="RuleBase" id="RU003879"/>
    </source>
</evidence>
<dbReference type="RefSeq" id="WP_099472687.1">
    <property type="nucleotide sequence ID" value="NZ_CP041025.1"/>
</dbReference>
<evidence type="ECO:0000256" key="2">
    <source>
        <dbReference type="ARBA" id="ARBA00005811"/>
    </source>
</evidence>
<evidence type="ECO:0000313" key="9">
    <source>
        <dbReference type="EMBL" id="PHZ85014.1"/>
    </source>
</evidence>
<dbReference type="GO" id="GO:0005886">
    <property type="term" value="C:plasma membrane"/>
    <property type="evidence" value="ECO:0007669"/>
    <property type="project" value="UniProtKB-SubCell"/>
</dbReference>
<dbReference type="EMBL" id="PDEM01000020">
    <property type="protein sequence ID" value="PHZ85014.1"/>
    <property type="molecule type" value="Genomic_DNA"/>
</dbReference>
<gene>
    <name evidence="9" type="ORF">CRD36_09865</name>
</gene>
<sequence>MRKHAAKQSDDAEIDMTPMLDIVFIMLIFFIVTASFLKEAGIDINRPDASTAVKADKANIMIAVSEKNEVWMEKRRVDVRAVRANVERLRAENPEGSVVIQADVDAKAGVVMEVVDAVRMANVSDYVVATKEN</sequence>
<keyword evidence="7" id="KW-0653">Protein transport</keyword>